<sequence>MDTSSLQDLALLVLRLGIGLALAAHGAQKLFGWFGGGGLDGTATAFDSMGFRPGKVNAALAGLGETGGGLLIALGLLTPLGGLAALATMLVAGSVHKRTFFALNEGFELSALYALGAVVVILGGPGAYSVDAALGYPLAATWIPFAALAVAVVAALGAISGRKAALKVPA</sequence>
<keyword evidence="4 7" id="KW-0812">Transmembrane</keyword>
<protein>
    <submittedName>
        <fullName evidence="9">DoxX family protein</fullName>
    </submittedName>
    <submittedName>
        <fullName evidence="8">Putative oxidoreductase</fullName>
    </submittedName>
</protein>
<dbReference type="EMBL" id="JABJRC010000001">
    <property type="protein sequence ID" value="NOL39668.1"/>
    <property type="molecule type" value="Genomic_DNA"/>
</dbReference>
<dbReference type="PANTHER" id="PTHR33452:SF1">
    <property type="entry name" value="INNER MEMBRANE PROTEIN YPHA-RELATED"/>
    <property type="match status" value="1"/>
</dbReference>
<evidence type="ECO:0000313" key="11">
    <source>
        <dbReference type="Proteomes" id="UP000553957"/>
    </source>
</evidence>
<dbReference type="Proteomes" id="UP000553957">
    <property type="component" value="Unassembled WGS sequence"/>
</dbReference>
<feature type="transmembrane region" description="Helical" evidence="7">
    <location>
        <begin position="134"/>
        <end position="159"/>
    </location>
</feature>
<evidence type="ECO:0000256" key="3">
    <source>
        <dbReference type="ARBA" id="ARBA00022475"/>
    </source>
</evidence>
<dbReference type="Pfam" id="PF07681">
    <property type="entry name" value="DoxX"/>
    <property type="match status" value="1"/>
</dbReference>
<evidence type="ECO:0000256" key="5">
    <source>
        <dbReference type="ARBA" id="ARBA00022989"/>
    </source>
</evidence>
<keyword evidence="6 7" id="KW-0472">Membrane</keyword>
<organism evidence="9 10">
    <name type="scientific">Kribbella sandramycini</name>
    <dbReference type="NCBI Taxonomy" id="60450"/>
    <lineage>
        <taxon>Bacteria</taxon>
        <taxon>Bacillati</taxon>
        <taxon>Actinomycetota</taxon>
        <taxon>Actinomycetes</taxon>
        <taxon>Propionibacteriales</taxon>
        <taxon>Kribbellaceae</taxon>
        <taxon>Kribbella</taxon>
    </lineage>
</organism>
<evidence type="ECO:0000313" key="8">
    <source>
        <dbReference type="EMBL" id="MBB6567736.1"/>
    </source>
</evidence>
<keyword evidence="5 7" id="KW-1133">Transmembrane helix</keyword>
<evidence type="ECO:0000256" key="2">
    <source>
        <dbReference type="ARBA" id="ARBA00006679"/>
    </source>
</evidence>
<dbReference type="InterPro" id="IPR051907">
    <property type="entry name" value="DoxX-like_oxidoreductase"/>
</dbReference>
<dbReference type="RefSeq" id="WP_171671472.1">
    <property type="nucleotide sequence ID" value="NZ_BAAAGT010000003.1"/>
</dbReference>
<proteinExistence type="inferred from homology"/>
<dbReference type="AlphaFoldDB" id="A0A7Y4KVX0"/>
<reference evidence="9 10" key="1">
    <citation type="submission" date="2020-05" db="EMBL/GenBank/DDBJ databases">
        <title>Genome sequence of Kribbella sandramycini ATCC 39419.</title>
        <authorList>
            <person name="Maclea K.S."/>
            <person name="Fair J.L."/>
        </authorList>
    </citation>
    <scope>NUCLEOTIDE SEQUENCE [LARGE SCALE GENOMIC DNA]</scope>
    <source>
        <strain evidence="9 10">ATCC 39419</strain>
    </source>
</reference>
<feature type="transmembrane region" description="Helical" evidence="7">
    <location>
        <begin position="107"/>
        <end position="128"/>
    </location>
</feature>
<name>A0A7Y4KVX0_9ACTN</name>
<evidence type="ECO:0000256" key="6">
    <source>
        <dbReference type="ARBA" id="ARBA00023136"/>
    </source>
</evidence>
<evidence type="ECO:0000313" key="10">
    <source>
        <dbReference type="Proteomes" id="UP000534306"/>
    </source>
</evidence>
<evidence type="ECO:0000256" key="1">
    <source>
        <dbReference type="ARBA" id="ARBA00004651"/>
    </source>
</evidence>
<dbReference type="PANTHER" id="PTHR33452">
    <property type="entry name" value="OXIDOREDUCTASE CATD-RELATED"/>
    <property type="match status" value="1"/>
</dbReference>
<comment type="caution">
    <text evidence="9">The sequence shown here is derived from an EMBL/GenBank/DDBJ whole genome shotgun (WGS) entry which is preliminary data.</text>
</comment>
<dbReference type="Proteomes" id="UP000534306">
    <property type="component" value="Unassembled WGS sequence"/>
</dbReference>
<gene>
    <name evidence="8" type="ORF">HNR71_003373</name>
    <name evidence="9" type="ORF">HPO96_05355</name>
</gene>
<evidence type="ECO:0000313" key="9">
    <source>
        <dbReference type="EMBL" id="NOL39668.1"/>
    </source>
</evidence>
<feature type="transmembrane region" description="Helical" evidence="7">
    <location>
        <begin position="70"/>
        <end position="95"/>
    </location>
</feature>
<dbReference type="GO" id="GO:0005886">
    <property type="term" value="C:plasma membrane"/>
    <property type="evidence" value="ECO:0007669"/>
    <property type="project" value="UniProtKB-SubCell"/>
</dbReference>
<comment type="subcellular location">
    <subcellularLocation>
        <location evidence="1">Cell membrane</location>
        <topology evidence="1">Multi-pass membrane protein</topology>
    </subcellularLocation>
</comment>
<evidence type="ECO:0000256" key="4">
    <source>
        <dbReference type="ARBA" id="ARBA00022692"/>
    </source>
</evidence>
<keyword evidence="10" id="KW-1185">Reference proteome</keyword>
<dbReference type="InterPro" id="IPR032808">
    <property type="entry name" value="DoxX"/>
</dbReference>
<reference evidence="8 11" key="2">
    <citation type="submission" date="2020-08" db="EMBL/GenBank/DDBJ databases">
        <title>Sequencing the genomes of 1000 actinobacteria strains.</title>
        <authorList>
            <person name="Klenk H.-P."/>
        </authorList>
    </citation>
    <scope>NUCLEOTIDE SEQUENCE [LARGE SCALE GENOMIC DNA]</scope>
    <source>
        <strain evidence="8 11">DSM 15626</strain>
    </source>
</reference>
<accession>A0A7Y4KVX0</accession>
<keyword evidence="3" id="KW-1003">Cell membrane</keyword>
<dbReference type="EMBL" id="JACHKF010000001">
    <property type="protein sequence ID" value="MBB6567736.1"/>
    <property type="molecule type" value="Genomic_DNA"/>
</dbReference>
<comment type="similarity">
    <text evidence="2">Belongs to the DoxX family.</text>
</comment>
<evidence type="ECO:0000256" key="7">
    <source>
        <dbReference type="SAM" id="Phobius"/>
    </source>
</evidence>